<proteinExistence type="predicted"/>
<dbReference type="AlphaFoldDB" id="C0EDZ2"/>
<evidence type="ECO:0000313" key="1">
    <source>
        <dbReference type="EMBL" id="EEG30340.1"/>
    </source>
</evidence>
<dbReference type="EMBL" id="ACEC01000066">
    <property type="protein sequence ID" value="EEG30340.1"/>
    <property type="molecule type" value="Genomic_DNA"/>
</dbReference>
<gene>
    <name evidence="1" type="ORF">CLOSTMETH_02071</name>
</gene>
<organism evidence="1 2">
    <name type="scientific">[Clostridium] methylpentosum DSM 5476</name>
    <dbReference type="NCBI Taxonomy" id="537013"/>
    <lineage>
        <taxon>Bacteria</taxon>
        <taxon>Bacillati</taxon>
        <taxon>Bacillota</taxon>
        <taxon>Clostridia</taxon>
        <taxon>Eubacteriales</taxon>
        <taxon>Oscillospiraceae</taxon>
        <taxon>Oscillospiraceae incertae sedis</taxon>
    </lineage>
</organism>
<protein>
    <submittedName>
        <fullName evidence="1">Uncharacterized protein</fullName>
    </submittedName>
</protein>
<accession>C0EDZ2</accession>
<name>C0EDZ2_9FIRM</name>
<dbReference type="Proteomes" id="UP000003340">
    <property type="component" value="Unassembled WGS sequence"/>
</dbReference>
<keyword evidence="2" id="KW-1185">Reference proteome</keyword>
<evidence type="ECO:0000313" key="2">
    <source>
        <dbReference type="Proteomes" id="UP000003340"/>
    </source>
</evidence>
<reference evidence="1 2" key="2">
    <citation type="submission" date="2009-02" db="EMBL/GenBank/DDBJ databases">
        <title>Draft genome sequence of Clostridium methylpentosum (DSM 5476).</title>
        <authorList>
            <person name="Sudarsanam P."/>
            <person name="Ley R."/>
            <person name="Guruge J."/>
            <person name="Turnbaugh P.J."/>
            <person name="Mahowald M."/>
            <person name="Liep D."/>
            <person name="Gordon J."/>
        </authorList>
    </citation>
    <scope>NUCLEOTIDE SEQUENCE [LARGE SCALE GENOMIC DNA]</scope>
    <source>
        <strain evidence="1 2">DSM 5476</strain>
    </source>
</reference>
<reference evidence="1 2" key="1">
    <citation type="submission" date="2009-01" db="EMBL/GenBank/DDBJ databases">
        <authorList>
            <person name="Fulton L."/>
            <person name="Clifton S."/>
            <person name="Fulton B."/>
            <person name="Xu J."/>
            <person name="Minx P."/>
            <person name="Pepin K.H."/>
            <person name="Johnson M."/>
            <person name="Bhonagiri V."/>
            <person name="Nash W.E."/>
            <person name="Mardis E.R."/>
            <person name="Wilson R.K."/>
        </authorList>
    </citation>
    <scope>NUCLEOTIDE SEQUENCE [LARGE SCALE GENOMIC DNA]</scope>
    <source>
        <strain evidence="1 2">DSM 5476</strain>
    </source>
</reference>
<dbReference type="HOGENOM" id="CLU_3198145_0_0_9"/>
<sequence>MSCITTAVEEVPHMYLYGCVKKLGVVLPTVGSVFKRQLYINFAQP</sequence>
<comment type="caution">
    <text evidence="1">The sequence shown here is derived from an EMBL/GenBank/DDBJ whole genome shotgun (WGS) entry which is preliminary data.</text>
</comment>